<name>A0AAN5IAT5_9BILA</name>
<feature type="transmembrane region" description="Helical" evidence="1">
    <location>
        <begin position="72"/>
        <end position="92"/>
    </location>
</feature>
<evidence type="ECO:0000313" key="2">
    <source>
        <dbReference type="EMBL" id="GMR57809.1"/>
    </source>
</evidence>
<protein>
    <recommendedName>
        <fullName evidence="4">G protein-coupled receptor</fullName>
    </recommendedName>
</protein>
<dbReference type="PANTHER" id="PTHR23128">
    <property type="entry name" value="SERPENTINE RECEPTOR, CLASS E (EPSILON)-RELATED"/>
    <property type="match status" value="1"/>
</dbReference>
<reference evidence="3" key="1">
    <citation type="submission" date="2022-10" db="EMBL/GenBank/DDBJ databases">
        <title>Genome assembly of Pristionchus species.</title>
        <authorList>
            <person name="Yoshida K."/>
            <person name="Sommer R.J."/>
        </authorList>
    </citation>
    <scope>NUCLEOTIDE SEQUENCE [LARGE SCALE GENOMIC DNA]</scope>
    <source>
        <strain evidence="3">RS5460</strain>
    </source>
</reference>
<dbReference type="EMBL" id="BTRK01000006">
    <property type="protein sequence ID" value="GMR57809.1"/>
    <property type="molecule type" value="Genomic_DNA"/>
</dbReference>
<organism evidence="2 3">
    <name type="scientific">Pristionchus mayeri</name>
    <dbReference type="NCBI Taxonomy" id="1317129"/>
    <lineage>
        <taxon>Eukaryota</taxon>
        <taxon>Metazoa</taxon>
        <taxon>Ecdysozoa</taxon>
        <taxon>Nematoda</taxon>
        <taxon>Chromadorea</taxon>
        <taxon>Rhabditida</taxon>
        <taxon>Rhabditina</taxon>
        <taxon>Diplogasteromorpha</taxon>
        <taxon>Diplogasteroidea</taxon>
        <taxon>Neodiplogasteridae</taxon>
        <taxon>Pristionchus</taxon>
    </lineage>
</organism>
<comment type="caution">
    <text evidence="2">The sequence shown here is derived from an EMBL/GenBank/DDBJ whole genome shotgun (WGS) entry which is preliminary data.</text>
</comment>
<feature type="transmembrane region" description="Helical" evidence="1">
    <location>
        <begin position="27"/>
        <end position="48"/>
    </location>
</feature>
<keyword evidence="1" id="KW-1133">Transmembrane helix</keyword>
<keyword evidence="3" id="KW-1185">Reference proteome</keyword>
<accession>A0AAN5IAT5</accession>
<dbReference type="PANTHER" id="PTHR23128:SF132">
    <property type="entry name" value="SERPENTINE RECEPTOR, CLASS E (EPSILON)-RELATED"/>
    <property type="match status" value="1"/>
</dbReference>
<sequence>MILFGGALLMSSLHVYTINWRCWWYETIVVLYAIEGSTLIISIALVIYARRKIRIMPFDGDRLSAKYQIKEVLNFSIAILPSILISAIMHTFSLVPTLLLSNGVITYPVSSVFYFSIHSLNCIFTKLALIVCHKGMRQRFQRMIFRRDSKVAMIETDAEKEGKHNFEQMKAAWDGPQRYPREFRKS</sequence>
<dbReference type="AlphaFoldDB" id="A0AAN5IAT5"/>
<proteinExistence type="predicted"/>
<keyword evidence="1" id="KW-0472">Membrane</keyword>
<evidence type="ECO:0000313" key="3">
    <source>
        <dbReference type="Proteomes" id="UP001328107"/>
    </source>
</evidence>
<keyword evidence="1" id="KW-0812">Transmembrane</keyword>
<evidence type="ECO:0000256" key="1">
    <source>
        <dbReference type="SAM" id="Phobius"/>
    </source>
</evidence>
<dbReference type="Proteomes" id="UP001328107">
    <property type="component" value="Unassembled WGS sequence"/>
</dbReference>
<gene>
    <name evidence="2" type="ORF">PMAYCL1PPCAC_28002</name>
</gene>
<feature type="transmembrane region" description="Helical" evidence="1">
    <location>
        <begin position="112"/>
        <end position="132"/>
    </location>
</feature>
<evidence type="ECO:0008006" key="4">
    <source>
        <dbReference type="Google" id="ProtNLM"/>
    </source>
</evidence>